<gene>
    <name evidence="1" type="ORF">SAMN06265795_101264</name>
</gene>
<evidence type="ECO:0008006" key="3">
    <source>
        <dbReference type="Google" id="ProtNLM"/>
    </source>
</evidence>
<proteinExistence type="predicted"/>
<name>A0A239C6I6_9BURK</name>
<dbReference type="Pfam" id="PF11333">
    <property type="entry name" value="DUF3135"/>
    <property type="match status" value="1"/>
</dbReference>
<accession>A0A239C6I6</accession>
<sequence>MSHDSKHPSFDMLSSLYQDDPQAFEAYRRHLLREAIDSAPEEHRLALEQLLVTIEAARQEARTPLEAATIASRLMHDSVRRLDHHWKNMQAAVAELQTAVVIERARGTF</sequence>
<dbReference type="Proteomes" id="UP000198284">
    <property type="component" value="Unassembled WGS sequence"/>
</dbReference>
<dbReference type="RefSeq" id="WP_176442281.1">
    <property type="nucleotide sequence ID" value="NZ_FZOT01000001.1"/>
</dbReference>
<evidence type="ECO:0000313" key="1">
    <source>
        <dbReference type="EMBL" id="SNS15231.1"/>
    </source>
</evidence>
<protein>
    <recommendedName>
        <fullName evidence="3">DUF3135 domain-containing protein</fullName>
    </recommendedName>
</protein>
<dbReference type="EMBL" id="FZOT01000001">
    <property type="protein sequence ID" value="SNS15231.1"/>
    <property type="molecule type" value="Genomic_DNA"/>
</dbReference>
<reference evidence="1 2" key="1">
    <citation type="submission" date="2017-06" db="EMBL/GenBank/DDBJ databases">
        <authorList>
            <person name="Kim H.J."/>
            <person name="Triplett B.A."/>
        </authorList>
    </citation>
    <scope>NUCLEOTIDE SEQUENCE [LARGE SCALE GENOMIC DNA]</scope>
    <source>
        <strain evidence="1 2">U15</strain>
    </source>
</reference>
<dbReference type="InterPro" id="IPR021482">
    <property type="entry name" value="DUF3135"/>
</dbReference>
<organism evidence="1 2">
    <name type="scientific">Noviherbaspirillum humi</name>
    <dbReference type="NCBI Taxonomy" id="1688639"/>
    <lineage>
        <taxon>Bacteria</taxon>
        <taxon>Pseudomonadati</taxon>
        <taxon>Pseudomonadota</taxon>
        <taxon>Betaproteobacteria</taxon>
        <taxon>Burkholderiales</taxon>
        <taxon>Oxalobacteraceae</taxon>
        <taxon>Noviherbaspirillum</taxon>
    </lineage>
</organism>
<dbReference type="AlphaFoldDB" id="A0A239C6I6"/>
<keyword evidence="2" id="KW-1185">Reference proteome</keyword>
<evidence type="ECO:0000313" key="2">
    <source>
        <dbReference type="Proteomes" id="UP000198284"/>
    </source>
</evidence>